<feature type="transmembrane region" description="Helical" evidence="1">
    <location>
        <begin position="12"/>
        <end position="35"/>
    </location>
</feature>
<name>A0A151MW32_ALLMI</name>
<evidence type="ECO:0000313" key="3">
    <source>
        <dbReference type="Proteomes" id="UP000050525"/>
    </source>
</evidence>
<dbReference type="Proteomes" id="UP000050525">
    <property type="component" value="Unassembled WGS sequence"/>
</dbReference>
<comment type="caution">
    <text evidence="2">The sequence shown here is derived from an EMBL/GenBank/DDBJ whole genome shotgun (WGS) entry which is preliminary data.</text>
</comment>
<evidence type="ECO:0000256" key="1">
    <source>
        <dbReference type="SAM" id="Phobius"/>
    </source>
</evidence>
<sequence>MFLALPTNNHPTLALLNLAMPACLWYVGHLFSVAAESGRISSKSNRLLKFHTALDEDRRIHGTVVSTQHPSTGIRVA</sequence>
<dbReference type="AlphaFoldDB" id="A0A151MW32"/>
<evidence type="ECO:0000313" key="2">
    <source>
        <dbReference type="EMBL" id="KYO28761.1"/>
    </source>
</evidence>
<keyword evidence="1" id="KW-0812">Transmembrane</keyword>
<accession>A0A151MW32</accession>
<keyword evidence="1" id="KW-0472">Membrane</keyword>
<protein>
    <submittedName>
        <fullName evidence="2">Uncharacterized protein</fullName>
    </submittedName>
</protein>
<proteinExistence type="predicted"/>
<reference evidence="2 3" key="1">
    <citation type="journal article" date="2012" name="Genome Biol.">
        <title>Sequencing three crocodilian genomes to illuminate the evolution of archosaurs and amniotes.</title>
        <authorList>
            <person name="St John J.A."/>
            <person name="Braun E.L."/>
            <person name="Isberg S.R."/>
            <person name="Miles L.G."/>
            <person name="Chong A.Y."/>
            <person name="Gongora J."/>
            <person name="Dalzell P."/>
            <person name="Moran C."/>
            <person name="Bed'hom B."/>
            <person name="Abzhanov A."/>
            <person name="Burgess S.C."/>
            <person name="Cooksey A.M."/>
            <person name="Castoe T.A."/>
            <person name="Crawford N.G."/>
            <person name="Densmore L.D."/>
            <person name="Drew J.C."/>
            <person name="Edwards S.V."/>
            <person name="Faircloth B.C."/>
            <person name="Fujita M.K."/>
            <person name="Greenwold M.J."/>
            <person name="Hoffmann F.G."/>
            <person name="Howard J.M."/>
            <person name="Iguchi T."/>
            <person name="Janes D.E."/>
            <person name="Khan S.Y."/>
            <person name="Kohno S."/>
            <person name="de Koning A.J."/>
            <person name="Lance S.L."/>
            <person name="McCarthy F.M."/>
            <person name="McCormack J.E."/>
            <person name="Merchant M.E."/>
            <person name="Peterson D.G."/>
            <person name="Pollock D.D."/>
            <person name="Pourmand N."/>
            <person name="Raney B.J."/>
            <person name="Roessler K.A."/>
            <person name="Sanford J.R."/>
            <person name="Sawyer R.H."/>
            <person name="Schmidt C.J."/>
            <person name="Triplett E.W."/>
            <person name="Tuberville T.D."/>
            <person name="Venegas-Anaya M."/>
            <person name="Howard J.T."/>
            <person name="Jarvis E.D."/>
            <person name="Guillette L.J.Jr."/>
            <person name="Glenn T.C."/>
            <person name="Green R.E."/>
            <person name="Ray D.A."/>
        </authorList>
    </citation>
    <scope>NUCLEOTIDE SEQUENCE [LARGE SCALE GENOMIC DNA]</scope>
    <source>
        <strain evidence="2">KSC_2009_1</strain>
    </source>
</reference>
<organism evidence="2 3">
    <name type="scientific">Alligator mississippiensis</name>
    <name type="common">American alligator</name>
    <dbReference type="NCBI Taxonomy" id="8496"/>
    <lineage>
        <taxon>Eukaryota</taxon>
        <taxon>Metazoa</taxon>
        <taxon>Chordata</taxon>
        <taxon>Craniata</taxon>
        <taxon>Vertebrata</taxon>
        <taxon>Euteleostomi</taxon>
        <taxon>Archelosauria</taxon>
        <taxon>Archosauria</taxon>
        <taxon>Crocodylia</taxon>
        <taxon>Alligatoridae</taxon>
        <taxon>Alligatorinae</taxon>
        <taxon>Alligator</taxon>
    </lineage>
</organism>
<keyword evidence="3" id="KW-1185">Reference proteome</keyword>
<dbReference type="EMBL" id="AKHW03004772">
    <property type="protein sequence ID" value="KYO28761.1"/>
    <property type="molecule type" value="Genomic_DNA"/>
</dbReference>
<gene>
    <name evidence="2" type="ORF">Y1Q_0004422</name>
</gene>
<keyword evidence="1" id="KW-1133">Transmembrane helix</keyword>